<sequence>MFRLPIASVTRRVLAPPVAQVNNTVCKRTFASFTPLRPTLSARPTAFIARPTLTPFTPAAAPTEAGSIADLVPRSAITSHPALAQIRCGPRNTMNGSTRLVQLRRHGWLRRMKSKTGRKIIARRRQKGRKELGCSM</sequence>
<evidence type="ECO:0008006" key="6">
    <source>
        <dbReference type="Google" id="ProtNLM"/>
    </source>
</evidence>
<reference evidence="4" key="1">
    <citation type="journal article" date="2021" name="Nat. Commun.">
        <title>Genetic determinants of endophytism in the Arabidopsis root mycobiome.</title>
        <authorList>
            <person name="Mesny F."/>
            <person name="Miyauchi S."/>
            <person name="Thiergart T."/>
            <person name="Pickel B."/>
            <person name="Atanasova L."/>
            <person name="Karlsson M."/>
            <person name="Huettel B."/>
            <person name="Barry K.W."/>
            <person name="Haridas S."/>
            <person name="Chen C."/>
            <person name="Bauer D."/>
            <person name="Andreopoulos W."/>
            <person name="Pangilinan J."/>
            <person name="LaButti K."/>
            <person name="Riley R."/>
            <person name="Lipzen A."/>
            <person name="Clum A."/>
            <person name="Drula E."/>
            <person name="Henrissat B."/>
            <person name="Kohler A."/>
            <person name="Grigoriev I.V."/>
            <person name="Martin F.M."/>
            <person name="Hacquard S."/>
        </authorList>
    </citation>
    <scope>NUCLEOTIDE SEQUENCE</scope>
    <source>
        <strain evidence="4">MPI-SDFR-AT-0117</strain>
    </source>
</reference>
<protein>
    <recommendedName>
        <fullName evidence="6">Ribosomal protein L34</fullName>
    </recommendedName>
</protein>
<evidence type="ECO:0000256" key="3">
    <source>
        <dbReference type="ARBA" id="ARBA00023274"/>
    </source>
</evidence>
<comment type="caution">
    <text evidence="4">The sequence shown here is derived from an EMBL/GenBank/DDBJ whole genome shotgun (WGS) entry which is preliminary data.</text>
</comment>
<dbReference type="Proteomes" id="UP000770015">
    <property type="component" value="Unassembled WGS sequence"/>
</dbReference>
<dbReference type="AlphaFoldDB" id="A0A9P8VE68"/>
<dbReference type="GO" id="GO:0003735">
    <property type="term" value="F:structural constituent of ribosome"/>
    <property type="evidence" value="ECO:0007669"/>
    <property type="project" value="InterPro"/>
</dbReference>
<dbReference type="PANTHER" id="PTHR14503:SF4">
    <property type="entry name" value="LARGE RIBOSOMAL SUBUNIT PROTEIN BL34M"/>
    <property type="match status" value="1"/>
</dbReference>
<keyword evidence="3" id="KW-0687">Ribonucleoprotein</keyword>
<comment type="similarity">
    <text evidence="1">Belongs to the bacterial ribosomal protein bL34 family.</text>
</comment>
<evidence type="ECO:0000256" key="1">
    <source>
        <dbReference type="ARBA" id="ARBA00010111"/>
    </source>
</evidence>
<evidence type="ECO:0000313" key="5">
    <source>
        <dbReference type="Proteomes" id="UP000770015"/>
    </source>
</evidence>
<evidence type="ECO:0000256" key="2">
    <source>
        <dbReference type="ARBA" id="ARBA00022980"/>
    </source>
</evidence>
<gene>
    <name evidence="4" type="ORF">F5X68DRAFT_260583</name>
</gene>
<dbReference type="Gene3D" id="1.10.287.3980">
    <property type="match status" value="1"/>
</dbReference>
<name>A0A9P8VE68_9PEZI</name>
<organism evidence="4 5">
    <name type="scientific">Plectosphaerella plurivora</name>
    <dbReference type="NCBI Taxonomy" id="936078"/>
    <lineage>
        <taxon>Eukaryota</taxon>
        <taxon>Fungi</taxon>
        <taxon>Dikarya</taxon>
        <taxon>Ascomycota</taxon>
        <taxon>Pezizomycotina</taxon>
        <taxon>Sordariomycetes</taxon>
        <taxon>Hypocreomycetidae</taxon>
        <taxon>Glomerellales</taxon>
        <taxon>Plectosphaerellaceae</taxon>
        <taxon>Plectosphaerella</taxon>
    </lineage>
</organism>
<dbReference type="EMBL" id="JAGSXJ010000008">
    <property type="protein sequence ID" value="KAH6688997.1"/>
    <property type="molecule type" value="Genomic_DNA"/>
</dbReference>
<dbReference type="GO" id="GO:0005762">
    <property type="term" value="C:mitochondrial large ribosomal subunit"/>
    <property type="evidence" value="ECO:0007669"/>
    <property type="project" value="TreeGrafter"/>
</dbReference>
<dbReference type="NCBIfam" id="TIGR01030">
    <property type="entry name" value="rpmH_bact"/>
    <property type="match status" value="1"/>
</dbReference>
<dbReference type="Pfam" id="PF00468">
    <property type="entry name" value="Ribosomal_L34"/>
    <property type="match status" value="1"/>
</dbReference>
<keyword evidence="5" id="KW-1185">Reference proteome</keyword>
<accession>A0A9P8VE68</accession>
<dbReference type="GO" id="GO:0006412">
    <property type="term" value="P:translation"/>
    <property type="evidence" value="ECO:0007669"/>
    <property type="project" value="InterPro"/>
</dbReference>
<proteinExistence type="inferred from homology"/>
<evidence type="ECO:0000313" key="4">
    <source>
        <dbReference type="EMBL" id="KAH6688997.1"/>
    </source>
</evidence>
<dbReference type="PANTHER" id="PTHR14503">
    <property type="entry name" value="MITOCHONDRIAL RIBOSOMAL PROTEIN 34 FAMILY MEMBER"/>
    <property type="match status" value="1"/>
</dbReference>
<keyword evidence="2" id="KW-0689">Ribosomal protein</keyword>
<dbReference type="OrthoDB" id="431691at2759"/>
<dbReference type="InterPro" id="IPR000271">
    <property type="entry name" value="Ribosomal_bL34"/>
</dbReference>